<sequence length="124" mass="13631">MERERPSSSEPGREMHAQASLNEREVIVDPTACRRIRDQRIPPSPTTLHPPTPTAAKKTPHHTEAGRSPCAAKSRSMRARRASSASELTSPKTRSICSSVLPRVSGTKTKTHTKPSRQKTAKKT</sequence>
<evidence type="ECO:0000313" key="3">
    <source>
        <dbReference type="Proteomes" id="UP001138500"/>
    </source>
</evidence>
<dbReference type="EMBL" id="RIBY02002201">
    <property type="protein sequence ID" value="KAH9822830.1"/>
    <property type="molecule type" value="Genomic_DNA"/>
</dbReference>
<organism evidence="2 3">
    <name type="scientific">Teratosphaeria destructans</name>
    <dbReference type="NCBI Taxonomy" id="418781"/>
    <lineage>
        <taxon>Eukaryota</taxon>
        <taxon>Fungi</taxon>
        <taxon>Dikarya</taxon>
        <taxon>Ascomycota</taxon>
        <taxon>Pezizomycotina</taxon>
        <taxon>Dothideomycetes</taxon>
        <taxon>Dothideomycetidae</taxon>
        <taxon>Mycosphaerellales</taxon>
        <taxon>Teratosphaeriaceae</taxon>
        <taxon>Teratosphaeria</taxon>
    </lineage>
</organism>
<comment type="caution">
    <text evidence="2">The sequence shown here is derived from an EMBL/GenBank/DDBJ whole genome shotgun (WGS) entry which is preliminary data.</text>
</comment>
<proteinExistence type="predicted"/>
<reference evidence="2 3" key="1">
    <citation type="journal article" date="2018" name="IMA Fungus">
        <title>IMA Genome-F 10: Nine draft genome sequences of Claviceps purpurea s.lat., including C. arundinis, C. humidiphila, and C. cf. spartinae, pseudomolecules for the pitch canker pathogen Fusarium circinatum, draft genome of Davidsoniella eucalypti, Grosmannia galeiformis, Quambalaria eucalypti, and Teratosphaeria destructans.</title>
        <authorList>
            <person name="Wingfield B.D."/>
            <person name="Liu M."/>
            <person name="Nguyen H.D."/>
            <person name="Lane F.A."/>
            <person name="Morgan S.W."/>
            <person name="De Vos L."/>
            <person name="Wilken P.M."/>
            <person name="Duong T.A."/>
            <person name="Aylward J."/>
            <person name="Coetzee M.P."/>
            <person name="Dadej K."/>
            <person name="De Beer Z.W."/>
            <person name="Findlay W."/>
            <person name="Havenga M."/>
            <person name="Kolarik M."/>
            <person name="Menzies J.G."/>
            <person name="Naidoo K."/>
            <person name="Pochopski O."/>
            <person name="Shoukouhi P."/>
            <person name="Santana Q.C."/>
            <person name="Seifert K.A."/>
            <person name="Soal N."/>
            <person name="Steenkamp E.T."/>
            <person name="Tatham C.T."/>
            <person name="van der Nest M.A."/>
            <person name="Wingfield M.J."/>
        </authorList>
    </citation>
    <scope>NUCLEOTIDE SEQUENCE [LARGE SCALE GENOMIC DNA]</scope>
    <source>
        <strain evidence="2">CMW44962</strain>
    </source>
</reference>
<dbReference type="Proteomes" id="UP001138500">
    <property type="component" value="Unassembled WGS sequence"/>
</dbReference>
<feature type="compositionally biased region" description="Basic and acidic residues" evidence="1">
    <location>
        <begin position="1"/>
        <end position="27"/>
    </location>
</feature>
<evidence type="ECO:0000256" key="1">
    <source>
        <dbReference type="SAM" id="MobiDB-lite"/>
    </source>
</evidence>
<reference evidence="2 3" key="2">
    <citation type="journal article" date="2021" name="Curr. Genet.">
        <title>Genetic response to nitrogen starvation in the aggressive Eucalyptus foliar pathogen Teratosphaeria destructans.</title>
        <authorList>
            <person name="Havenga M."/>
            <person name="Wingfield B.D."/>
            <person name="Wingfield M.J."/>
            <person name="Dreyer L.L."/>
            <person name="Roets F."/>
            <person name="Aylward J."/>
        </authorList>
    </citation>
    <scope>NUCLEOTIDE SEQUENCE [LARGE SCALE GENOMIC DNA]</scope>
    <source>
        <strain evidence="2">CMW44962</strain>
    </source>
</reference>
<dbReference type="AlphaFoldDB" id="A0A9W7SLS4"/>
<feature type="compositionally biased region" description="Polar residues" evidence="1">
    <location>
        <begin position="87"/>
        <end position="98"/>
    </location>
</feature>
<accession>A0A9W7SLS4</accession>
<feature type="compositionally biased region" description="Pro residues" evidence="1">
    <location>
        <begin position="42"/>
        <end position="53"/>
    </location>
</feature>
<protein>
    <submittedName>
        <fullName evidence="2">Uncharacterized protein</fullName>
    </submittedName>
</protein>
<feature type="compositionally biased region" description="Basic residues" evidence="1">
    <location>
        <begin position="109"/>
        <end position="124"/>
    </location>
</feature>
<evidence type="ECO:0000313" key="2">
    <source>
        <dbReference type="EMBL" id="KAH9822830.1"/>
    </source>
</evidence>
<keyword evidence="3" id="KW-1185">Reference proteome</keyword>
<feature type="region of interest" description="Disordered" evidence="1">
    <location>
        <begin position="1"/>
        <end position="124"/>
    </location>
</feature>
<name>A0A9W7SLS4_9PEZI</name>
<gene>
    <name evidence="2" type="ORF">Tdes44962_MAKER04663</name>
</gene>